<accession>K3W9I0</accession>
<name>K3W9I0_GLOUD</name>
<organism evidence="3 4">
    <name type="scientific">Globisporangium ultimum (strain ATCC 200006 / CBS 805.95 / DAOM BR144)</name>
    <name type="common">Pythium ultimum</name>
    <dbReference type="NCBI Taxonomy" id="431595"/>
    <lineage>
        <taxon>Eukaryota</taxon>
        <taxon>Sar</taxon>
        <taxon>Stramenopiles</taxon>
        <taxon>Oomycota</taxon>
        <taxon>Peronosporomycetes</taxon>
        <taxon>Pythiales</taxon>
        <taxon>Pythiaceae</taxon>
        <taxon>Globisporangium</taxon>
    </lineage>
</organism>
<dbReference type="AlphaFoldDB" id="K3W9I0"/>
<keyword evidence="1" id="KW-0175">Coiled coil</keyword>
<reference evidence="4" key="1">
    <citation type="journal article" date="2010" name="Genome Biol.">
        <title>Genome sequence of the necrotrophic plant pathogen Pythium ultimum reveals original pathogenicity mechanisms and effector repertoire.</title>
        <authorList>
            <person name="Levesque C.A."/>
            <person name="Brouwer H."/>
            <person name="Cano L."/>
            <person name="Hamilton J.P."/>
            <person name="Holt C."/>
            <person name="Huitema E."/>
            <person name="Raffaele S."/>
            <person name="Robideau G.P."/>
            <person name="Thines M."/>
            <person name="Win J."/>
            <person name="Zerillo M.M."/>
            <person name="Beakes G.W."/>
            <person name="Boore J.L."/>
            <person name="Busam D."/>
            <person name="Dumas B."/>
            <person name="Ferriera S."/>
            <person name="Fuerstenberg S.I."/>
            <person name="Gachon C.M."/>
            <person name="Gaulin E."/>
            <person name="Govers F."/>
            <person name="Grenville-Briggs L."/>
            <person name="Horner N."/>
            <person name="Hostetler J."/>
            <person name="Jiang R.H."/>
            <person name="Johnson J."/>
            <person name="Krajaejun T."/>
            <person name="Lin H."/>
            <person name="Meijer H.J."/>
            <person name="Moore B."/>
            <person name="Morris P."/>
            <person name="Phuntmart V."/>
            <person name="Puiu D."/>
            <person name="Shetty J."/>
            <person name="Stajich J.E."/>
            <person name="Tripathy S."/>
            <person name="Wawra S."/>
            <person name="van West P."/>
            <person name="Whitty B.R."/>
            <person name="Coutinho P.M."/>
            <person name="Henrissat B."/>
            <person name="Martin F."/>
            <person name="Thomas P.D."/>
            <person name="Tyler B.M."/>
            <person name="De Vries R.P."/>
            <person name="Kamoun S."/>
            <person name="Yandell M."/>
            <person name="Tisserat N."/>
            <person name="Buell C.R."/>
        </authorList>
    </citation>
    <scope>NUCLEOTIDE SEQUENCE</scope>
    <source>
        <strain evidence="4">DAOM:BR144</strain>
    </source>
</reference>
<evidence type="ECO:0000313" key="3">
    <source>
        <dbReference type="EnsemblProtists" id="PYU1_T001621"/>
    </source>
</evidence>
<dbReference type="HOGENOM" id="CLU_027764_5_0_1"/>
<dbReference type="EnsemblProtists" id="PYU1_T001621">
    <property type="protein sequence ID" value="PYU1_T001621"/>
    <property type="gene ID" value="PYU1_G001621"/>
</dbReference>
<dbReference type="VEuPathDB" id="FungiDB:PYU1_G001621"/>
<sequence length="455" mass="51507">MPLVTADISHEDVSEALLLAETERLLSCLEPTAFVPPTTDATPAPQSASTSPQSNSEKPVSRRGRRSWKASGMRNPSRDRLMVELSTLREQASTLEAELVLARRHRHALEQSNLLLMPAWGRIAKRQLRARQKAEDENKRLKTMVETQRMFVRQLQHTWHQWQAMASGSPYSQMFSKTVCLNANDIAILEMLVSELDVEYMRLDHVFRDAGLVRKKAEYEEGSNCVVKTRLGVNGRTPTSFLELSEIEVDPFEFQLFSRITWECVVMKSAQRNCVSYEDVKNQGHETHATKYRERHEHNGKVVFLDTLTVDRRYIENDRTTHVWRKITRDENNVVSNSFIVETGWIMLQNLAYPSSSSPTSVVSSSTTDLPTRSSYDSEGGTLTLTCVHVEPHVPHDAPPPLPDSDPLTQLVVTTFKDEFDEVNDMIENLLLDEAIAAQQDAMGSSNPTRLTAVV</sequence>
<feature type="compositionally biased region" description="Low complexity" evidence="2">
    <location>
        <begin position="36"/>
        <end position="56"/>
    </location>
</feature>
<dbReference type="InParanoid" id="K3W9I0"/>
<feature type="compositionally biased region" description="Low complexity" evidence="2">
    <location>
        <begin position="356"/>
        <end position="368"/>
    </location>
</feature>
<keyword evidence="4" id="KW-1185">Reference proteome</keyword>
<feature type="region of interest" description="Disordered" evidence="2">
    <location>
        <begin position="36"/>
        <end position="76"/>
    </location>
</feature>
<evidence type="ECO:0000313" key="4">
    <source>
        <dbReference type="Proteomes" id="UP000019132"/>
    </source>
</evidence>
<reference evidence="3" key="3">
    <citation type="submission" date="2015-02" db="UniProtKB">
        <authorList>
            <consortium name="EnsemblProtists"/>
        </authorList>
    </citation>
    <scope>IDENTIFICATION</scope>
    <source>
        <strain evidence="3">DAOM BR144</strain>
    </source>
</reference>
<evidence type="ECO:0000256" key="2">
    <source>
        <dbReference type="SAM" id="MobiDB-lite"/>
    </source>
</evidence>
<feature type="region of interest" description="Disordered" evidence="2">
    <location>
        <begin position="356"/>
        <end position="377"/>
    </location>
</feature>
<reference evidence="4" key="2">
    <citation type="submission" date="2010-04" db="EMBL/GenBank/DDBJ databases">
        <authorList>
            <person name="Buell R."/>
            <person name="Hamilton J."/>
            <person name="Hostetler J."/>
        </authorList>
    </citation>
    <scope>NUCLEOTIDE SEQUENCE [LARGE SCALE GENOMIC DNA]</scope>
    <source>
        <strain evidence="4">DAOM:BR144</strain>
    </source>
</reference>
<dbReference type="Proteomes" id="UP000019132">
    <property type="component" value="Unassembled WGS sequence"/>
</dbReference>
<dbReference type="eggNOG" id="ENOG502RVWM">
    <property type="taxonomic scope" value="Eukaryota"/>
</dbReference>
<feature type="coiled-coil region" evidence="1">
    <location>
        <begin position="78"/>
        <end position="144"/>
    </location>
</feature>
<protein>
    <submittedName>
        <fullName evidence="3">Uncharacterized protein</fullName>
    </submittedName>
</protein>
<evidence type="ECO:0000256" key="1">
    <source>
        <dbReference type="SAM" id="Coils"/>
    </source>
</evidence>
<proteinExistence type="predicted"/>
<dbReference type="EMBL" id="GL376626">
    <property type="status" value="NOT_ANNOTATED_CDS"/>
    <property type="molecule type" value="Genomic_DNA"/>
</dbReference>